<reference evidence="10" key="1">
    <citation type="submission" date="2021-12" db="EMBL/GenBank/DDBJ databases">
        <authorList>
            <person name="Martin H S."/>
        </authorList>
    </citation>
    <scope>NUCLEOTIDE SEQUENCE</scope>
</reference>
<evidence type="ECO:0000256" key="2">
    <source>
        <dbReference type="ARBA" id="ARBA00010617"/>
    </source>
</evidence>
<feature type="binding site" description="axial binding residue" evidence="8">
    <location>
        <position position="456"/>
    </location>
    <ligand>
        <name>heme</name>
        <dbReference type="ChEBI" id="CHEBI:30413"/>
    </ligand>
    <ligandPart>
        <name>Fe</name>
        <dbReference type="ChEBI" id="CHEBI:18248"/>
    </ligandPart>
</feature>
<gene>
    <name evidence="10" type="ORF">BINO364_LOCUS3973</name>
</gene>
<dbReference type="EMBL" id="OV170232">
    <property type="protein sequence ID" value="CAH0717360.1"/>
    <property type="molecule type" value="Genomic_DNA"/>
</dbReference>
<dbReference type="PANTHER" id="PTHR24279:SF120">
    <property type="entry name" value="CYTOCHROME P450"/>
    <property type="match status" value="1"/>
</dbReference>
<dbReference type="GO" id="GO:0016705">
    <property type="term" value="F:oxidoreductase activity, acting on paired donors, with incorporation or reduction of molecular oxygen"/>
    <property type="evidence" value="ECO:0007669"/>
    <property type="project" value="InterPro"/>
</dbReference>
<dbReference type="PRINTS" id="PR00385">
    <property type="entry name" value="P450"/>
</dbReference>
<dbReference type="GO" id="GO:0004497">
    <property type="term" value="F:monooxygenase activity"/>
    <property type="evidence" value="ECO:0007669"/>
    <property type="project" value="UniProtKB-KW"/>
</dbReference>
<evidence type="ECO:0000256" key="5">
    <source>
        <dbReference type="ARBA" id="ARBA00023002"/>
    </source>
</evidence>
<evidence type="ECO:0000256" key="1">
    <source>
        <dbReference type="ARBA" id="ARBA00001971"/>
    </source>
</evidence>
<comment type="similarity">
    <text evidence="2 9">Belongs to the cytochrome P450 family.</text>
</comment>
<organism evidence="10 11">
    <name type="scientific">Brenthis ino</name>
    <name type="common">lesser marbled fritillary</name>
    <dbReference type="NCBI Taxonomy" id="405034"/>
    <lineage>
        <taxon>Eukaryota</taxon>
        <taxon>Metazoa</taxon>
        <taxon>Ecdysozoa</taxon>
        <taxon>Arthropoda</taxon>
        <taxon>Hexapoda</taxon>
        <taxon>Insecta</taxon>
        <taxon>Pterygota</taxon>
        <taxon>Neoptera</taxon>
        <taxon>Endopterygota</taxon>
        <taxon>Lepidoptera</taxon>
        <taxon>Glossata</taxon>
        <taxon>Ditrysia</taxon>
        <taxon>Papilionoidea</taxon>
        <taxon>Nymphalidae</taxon>
        <taxon>Heliconiinae</taxon>
        <taxon>Argynnini</taxon>
        <taxon>Brenthis</taxon>
    </lineage>
</organism>
<dbReference type="PANTHER" id="PTHR24279">
    <property type="entry name" value="CYTOCHROME P450"/>
    <property type="match status" value="1"/>
</dbReference>
<evidence type="ECO:0000256" key="4">
    <source>
        <dbReference type="ARBA" id="ARBA00022723"/>
    </source>
</evidence>
<evidence type="ECO:0000256" key="8">
    <source>
        <dbReference type="PIRSR" id="PIRSR602401-1"/>
    </source>
</evidence>
<evidence type="ECO:0000256" key="3">
    <source>
        <dbReference type="ARBA" id="ARBA00022617"/>
    </source>
</evidence>
<keyword evidence="4 8" id="KW-0479">Metal-binding</keyword>
<keyword evidence="11" id="KW-1185">Reference proteome</keyword>
<dbReference type="InterPro" id="IPR017972">
    <property type="entry name" value="Cyt_P450_CS"/>
</dbReference>
<dbReference type="PRINTS" id="PR00463">
    <property type="entry name" value="EP450I"/>
</dbReference>
<dbReference type="FunFam" id="1.10.630.10:FF:000006">
    <property type="entry name" value="Cytochrome P450 302a1, mitochondrial"/>
    <property type="match status" value="1"/>
</dbReference>
<feature type="non-terminal residue" evidence="10">
    <location>
        <position position="507"/>
    </location>
</feature>
<dbReference type="SUPFAM" id="SSF48264">
    <property type="entry name" value="Cytochrome P450"/>
    <property type="match status" value="1"/>
</dbReference>
<dbReference type="GO" id="GO:0020037">
    <property type="term" value="F:heme binding"/>
    <property type="evidence" value="ECO:0007669"/>
    <property type="project" value="InterPro"/>
</dbReference>
<evidence type="ECO:0000313" key="10">
    <source>
        <dbReference type="EMBL" id="CAH0717360.1"/>
    </source>
</evidence>
<evidence type="ECO:0000256" key="7">
    <source>
        <dbReference type="ARBA" id="ARBA00023033"/>
    </source>
</evidence>
<keyword evidence="3 8" id="KW-0349">Heme</keyword>
<accession>A0A8J9Y8M2</accession>
<dbReference type="InterPro" id="IPR001128">
    <property type="entry name" value="Cyt_P450"/>
</dbReference>
<protein>
    <recommendedName>
        <fullName evidence="12">Cytochrome P450</fullName>
    </recommendedName>
</protein>
<dbReference type="InterPro" id="IPR036396">
    <property type="entry name" value="Cyt_P450_sf"/>
</dbReference>
<dbReference type="GO" id="GO:0005506">
    <property type="term" value="F:iron ion binding"/>
    <property type="evidence" value="ECO:0007669"/>
    <property type="project" value="InterPro"/>
</dbReference>
<keyword evidence="7 9" id="KW-0503">Monooxygenase</keyword>
<dbReference type="OrthoDB" id="3945418at2759"/>
<evidence type="ECO:0000313" key="11">
    <source>
        <dbReference type="Proteomes" id="UP000838878"/>
    </source>
</evidence>
<dbReference type="InterPro" id="IPR050479">
    <property type="entry name" value="CYP11_CYP27_families"/>
</dbReference>
<name>A0A8J9Y8M2_9NEOP</name>
<dbReference type="CDD" id="cd11054">
    <property type="entry name" value="CYP24A1-like"/>
    <property type="match status" value="1"/>
</dbReference>
<dbReference type="AlphaFoldDB" id="A0A8J9Y8M2"/>
<dbReference type="Pfam" id="PF00067">
    <property type="entry name" value="p450"/>
    <property type="match status" value="1"/>
</dbReference>
<dbReference type="Gene3D" id="1.10.630.10">
    <property type="entry name" value="Cytochrome P450"/>
    <property type="match status" value="1"/>
</dbReference>
<evidence type="ECO:0000256" key="6">
    <source>
        <dbReference type="ARBA" id="ARBA00023004"/>
    </source>
</evidence>
<keyword evidence="5 9" id="KW-0560">Oxidoreductase</keyword>
<sequence>MQYLKRSITYVRLVKNSFHMRFASTLNNETFEDTNLKSWQEIPGPPSFPLIGQLLTFLPGGMLYNKNEELPEILYKTYGAIVKLQGTFGSFPMIFLYDPETAIQIFRNENWTPNRPGFQSLEYFRKVYSRRGSPSDASTGLITEHGETWRKFRTVVNPVMLQPKTIKLYREALTEVAEDMIKRMKTKRNEKNMIDGKFDIEMNLWALESIGIVALGRRLNCFDSNLPEESPVRKLIQSVSDVLNIAEKLDFRPSLWRYFPTRTFKKAMRCYDEHVKLNKYFINETMEQLKLKEKNKNDEEKGVLEKLLDIDPEIAVIMASDMLLAGVDTTANSVIAALYQLAKNQEKQNKLREEILSKSEKRPYLRACVKETIRLMPVVGGNFRKTTKEYNALGYKIPKDMFLIVANQYMCLMEEHFPRPTEFIPERWIVDKNDPLYYGNTHPFVYGPFGYGVRSCIGRRIAELEIDTFVSKVIENFHVEWFGEPLKTKANTLNYLIGPYNFIFKDV</sequence>
<dbReference type="InterPro" id="IPR002401">
    <property type="entry name" value="Cyt_P450_E_grp-I"/>
</dbReference>
<dbReference type="Proteomes" id="UP000838878">
    <property type="component" value="Chromosome 12"/>
</dbReference>
<dbReference type="PROSITE" id="PS00086">
    <property type="entry name" value="CYTOCHROME_P450"/>
    <property type="match status" value="1"/>
</dbReference>
<evidence type="ECO:0000256" key="9">
    <source>
        <dbReference type="RuleBase" id="RU000461"/>
    </source>
</evidence>
<evidence type="ECO:0008006" key="12">
    <source>
        <dbReference type="Google" id="ProtNLM"/>
    </source>
</evidence>
<proteinExistence type="inferred from homology"/>
<comment type="cofactor">
    <cofactor evidence="1 8">
        <name>heme</name>
        <dbReference type="ChEBI" id="CHEBI:30413"/>
    </cofactor>
</comment>
<keyword evidence="6 8" id="KW-0408">Iron</keyword>